<accession>A0A0X3Q2E8</accession>
<reference evidence="1" key="1">
    <citation type="submission" date="2016-01" db="EMBL/GenBank/DDBJ databases">
        <title>Reference transcriptome for the parasite Schistocephalus solidus: insights into the molecular evolution of parasitism.</title>
        <authorList>
            <person name="Hebert F.O."/>
            <person name="Grambauer S."/>
            <person name="Barber I."/>
            <person name="Landry C.R."/>
            <person name="Aubin-Horth N."/>
        </authorList>
    </citation>
    <scope>NUCLEOTIDE SEQUENCE</scope>
</reference>
<sequence>MGAEAPLRYTVSSSACGTPSRERIVFTNVGPRFSRVTSELSKETRQPHCGTTAILVTAGFPPLPGSSNRSGLREVAFVGLVRPLYKTTRWRPCAVEMTPSSSDCCECWPKNASSEFSRLES</sequence>
<dbReference type="EMBL" id="GEEE01005257">
    <property type="protein sequence ID" value="JAP57968.1"/>
    <property type="molecule type" value="Transcribed_RNA"/>
</dbReference>
<name>A0A0X3Q2E8_SCHSO</name>
<gene>
    <name evidence="1" type="primary">PIGS</name>
    <name evidence="1" type="ORF">TR165565</name>
</gene>
<proteinExistence type="predicted"/>
<dbReference type="AlphaFoldDB" id="A0A0X3Q2E8"/>
<protein>
    <submittedName>
        <fullName evidence="1">GPI transamidase component PIG-S</fullName>
    </submittedName>
</protein>
<organism evidence="1">
    <name type="scientific">Schistocephalus solidus</name>
    <name type="common">Tapeworm</name>
    <dbReference type="NCBI Taxonomy" id="70667"/>
    <lineage>
        <taxon>Eukaryota</taxon>
        <taxon>Metazoa</taxon>
        <taxon>Spiralia</taxon>
        <taxon>Lophotrochozoa</taxon>
        <taxon>Platyhelminthes</taxon>
        <taxon>Cestoda</taxon>
        <taxon>Eucestoda</taxon>
        <taxon>Diphyllobothriidea</taxon>
        <taxon>Diphyllobothriidae</taxon>
        <taxon>Schistocephalus</taxon>
    </lineage>
</organism>
<evidence type="ECO:0000313" key="1">
    <source>
        <dbReference type="EMBL" id="JAP57968.1"/>
    </source>
</evidence>